<sequence length="236" mass="24925">MKSGVSGHSTPRPLPALACCSQHELVAAGSGTRGKLLISQSLLPSTPEELERIYPQRGRALDDRHDRSIQSTQGFRRLAEYRDTSPWPPAASGRIPTQSQTNGSFPQTVSSPHRELAPATDWTHTDKPPAKPTRSVVSLNHPLGGFTPKPALTEGQCAALPATSVAPLQSSMLTTGNLIEDGAHSVASLALCEPQCPPPVQPVGGLGDARTASQQSCNAGRALRSDTASLFHIFSD</sequence>
<organism evidence="2 3">
    <name type="scientific">Purpureocillium lilacinum</name>
    <name type="common">Paecilomyces lilacinus</name>
    <dbReference type="NCBI Taxonomy" id="33203"/>
    <lineage>
        <taxon>Eukaryota</taxon>
        <taxon>Fungi</taxon>
        <taxon>Dikarya</taxon>
        <taxon>Ascomycota</taxon>
        <taxon>Pezizomycotina</taxon>
        <taxon>Sordariomycetes</taxon>
        <taxon>Hypocreomycetidae</taxon>
        <taxon>Hypocreales</taxon>
        <taxon>Ophiocordycipitaceae</taxon>
        <taxon>Purpureocillium</taxon>
    </lineage>
</organism>
<feature type="compositionally biased region" description="Polar residues" evidence="1">
    <location>
        <begin position="95"/>
        <end position="111"/>
    </location>
</feature>
<keyword evidence="3" id="KW-1185">Reference proteome</keyword>
<evidence type="ECO:0000313" key="3">
    <source>
        <dbReference type="Proteomes" id="UP001287286"/>
    </source>
</evidence>
<proteinExistence type="predicted"/>
<reference evidence="2 3" key="1">
    <citation type="journal article" date="2024" name="Microbiol. Resour. Announc.">
        <title>Genome annotations for the ascomycete fungi Trichoderma harzianum, Trichoderma aggressivum, and Purpureocillium lilacinum.</title>
        <authorList>
            <person name="Beijen E.P.W."/>
            <person name="Ohm R.A."/>
        </authorList>
    </citation>
    <scope>NUCLEOTIDE SEQUENCE [LARGE SCALE GENOMIC DNA]</scope>
    <source>
        <strain evidence="2 3">CBS 150709</strain>
    </source>
</reference>
<name>A0ABR0BGL0_PURLI</name>
<protein>
    <submittedName>
        <fullName evidence="2">Uncharacterized protein</fullName>
    </submittedName>
</protein>
<evidence type="ECO:0000256" key="1">
    <source>
        <dbReference type="SAM" id="MobiDB-lite"/>
    </source>
</evidence>
<evidence type="ECO:0000313" key="2">
    <source>
        <dbReference type="EMBL" id="KAK4076872.1"/>
    </source>
</evidence>
<dbReference type="EMBL" id="JAWRVI010000110">
    <property type="protein sequence ID" value="KAK4076872.1"/>
    <property type="molecule type" value="Genomic_DNA"/>
</dbReference>
<feature type="region of interest" description="Disordered" evidence="1">
    <location>
        <begin position="81"/>
        <end position="134"/>
    </location>
</feature>
<comment type="caution">
    <text evidence="2">The sequence shown here is derived from an EMBL/GenBank/DDBJ whole genome shotgun (WGS) entry which is preliminary data.</text>
</comment>
<accession>A0ABR0BGL0</accession>
<gene>
    <name evidence="2" type="ORF">Purlil1_12527</name>
</gene>
<dbReference type="Proteomes" id="UP001287286">
    <property type="component" value="Unassembled WGS sequence"/>
</dbReference>